<organism evidence="2 3">
    <name type="scientific">Planktothrix rubescens CCAP 1459/22</name>
    <dbReference type="NCBI Taxonomy" id="329571"/>
    <lineage>
        <taxon>Bacteria</taxon>
        <taxon>Bacillati</taxon>
        <taxon>Cyanobacteriota</taxon>
        <taxon>Cyanophyceae</taxon>
        <taxon>Oscillatoriophycideae</taxon>
        <taxon>Oscillatoriales</taxon>
        <taxon>Microcoleaceae</taxon>
        <taxon>Planktothrix</taxon>
    </lineage>
</organism>
<dbReference type="InterPro" id="IPR029060">
    <property type="entry name" value="PIN-like_dom_sf"/>
</dbReference>
<gene>
    <name evidence="2" type="ORF">PLAN_130227</name>
</gene>
<accession>A0A6J7ZIK2</accession>
<feature type="region of interest" description="Disordered" evidence="1">
    <location>
        <begin position="132"/>
        <end position="165"/>
    </location>
</feature>
<evidence type="ECO:0000313" key="3">
    <source>
        <dbReference type="Proteomes" id="UP000196521"/>
    </source>
</evidence>
<dbReference type="AlphaFoldDB" id="A0A6J7ZIK2"/>
<sequence>MTDFLVDSNVILDLLTEDPHWFDWSSAQLADCAQTGTLHINPIIYAEVSIGFKDVTEVESVLFSSFFQRDALPYEAAFLAGQAFLQYRRRKRNRVSSSISIPSPRFNKETRFLRVGNGVKLGSIPYLMRHDERTTPTGLSVPNSRTPRLSQWGRKPNPQPTSGTA</sequence>
<protein>
    <recommendedName>
        <fullName evidence="4">PIN domain-containing protein</fullName>
    </recommendedName>
</protein>
<evidence type="ECO:0000313" key="2">
    <source>
        <dbReference type="EMBL" id="CAC5341692.1"/>
    </source>
</evidence>
<evidence type="ECO:0008006" key="4">
    <source>
        <dbReference type="Google" id="ProtNLM"/>
    </source>
</evidence>
<comment type="caution">
    <text evidence="2">The sequence shown here is derived from an EMBL/GenBank/DDBJ whole genome shotgun (WGS) entry which is preliminary data.</text>
</comment>
<dbReference type="EMBL" id="CZCZ02000008">
    <property type="protein sequence ID" value="CAC5341692.1"/>
    <property type="molecule type" value="Genomic_DNA"/>
</dbReference>
<dbReference type="SUPFAM" id="SSF88723">
    <property type="entry name" value="PIN domain-like"/>
    <property type="match status" value="1"/>
</dbReference>
<evidence type="ECO:0000256" key="1">
    <source>
        <dbReference type="SAM" id="MobiDB-lite"/>
    </source>
</evidence>
<proteinExistence type="predicted"/>
<keyword evidence="3" id="KW-1185">Reference proteome</keyword>
<feature type="compositionally biased region" description="Polar residues" evidence="1">
    <location>
        <begin position="135"/>
        <end position="149"/>
    </location>
</feature>
<name>A0A6J7ZIK2_PLARU</name>
<dbReference type="Proteomes" id="UP000196521">
    <property type="component" value="Unassembled WGS sequence"/>
</dbReference>
<reference evidence="2" key="1">
    <citation type="submission" date="2020-05" db="EMBL/GenBank/DDBJ databases">
        <authorList>
            <consortium name="Genoscope - CEA"/>
            <person name="William W."/>
        </authorList>
    </citation>
    <scope>NUCLEOTIDE SEQUENCE [LARGE SCALE GENOMIC DNA]</scope>
    <source>
        <strain evidence="2">PCC 7821</strain>
    </source>
</reference>
<dbReference type="RefSeq" id="WP_237747587.1">
    <property type="nucleotide sequence ID" value="NZ_LR812491.1"/>
</dbReference>